<sequence length="112" mass="12560">MELQQSQKSSISSHPGPCAVEFATVRDKQALFVARRPEKTRDKTPTIVNRVDTFHLFIEFTCTVNLVVDDYPTNDPFTHILWSSSVSLLATALHTVWDLLISTSTFSFSLSA</sequence>
<dbReference type="EMBL" id="LVVM01000289">
    <property type="protein sequence ID" value="OJA21072.1"/>
    <property type="molecule type" value="Genomic_DNA"/>
</dbReference>
<proteinExistence type="predicted"/>
<gene>
    <name evidence="1" type="ORF">AZE42_09131</name>
</gene>
<reference evidence="1 2" key="1">
    <citation type="submission" date="2016-03" db="EMBL/GenBank/DDBJ databases">
        <title>Comparative genomics of the ectomycorrhizal sister species Rhizopogon vinicolor and Rhizopogon vesiculosus (Basidiomycota: Boletales) reveals a divergence of the mating type B locus.</title>
        <authorList>
            <person name="Mujic A.B."/>
            <person name="Kuo A."/>
            <person name="Tritt A."/>
            <person name="Lipzen A."/>
            <person name="Chen C."/>
            <person name="Johnson J."/>
            <person name="Sharma A."/>
            <person name="Barry K."/>
            <person name="Grigoriev I.V."/>
            <person name="Spatafora J.W."/>
        </authorList>
    </citation>
    <scope>NUCLEOTIDE SEQUENCE [LARGE SCALE GENOMIC DNA]</scope>
    <source>
        <strain evidence="1 2">AM-OR11-056</strain>
    </source>
</reference>
<organism evidence="1 2">
    <name type="scientific">Rhizopogon vesiculosus</name>
    <dbReference type="NCBI Taxonomy" id="180088"/>
    <lineage>
        <taxon>Eukaryota</taxon>
        <taxon>Fungi</taxon>
        <taxon>Dikarya</taxon>
        <taxon>Basidiomycota</taxon>
        <taxon>Agaricomycotina</taxon>
        <taxon>Agaricomycetes</taxon>
        <taxon>Agaricomycetidae</taxon>
        <taxon>Boletales</taxon>
        <taxon>Suillineae</taxon>
        <taxon>Rhizopogonaceae</taxon>
        <taxon>Rhizopogon</taxon>
    </lineage>
</organism>
<keyword evidence="2" id="KW-1185">Reference proteome</keyword>
<accession>A0A1J8R5J7</accession>
<dbReference type="AlphaFoldDB" id="A0A1J8R5J7"/>
<protein>
    <submittedName>
        <fullName evidence="1">Uncharacterized protein</fullName>
    </submittedName>
</protein>
<dbReference type="Proteomes" id="UP000183567">
    <property type="component" value="Unassembled WGS sequence"/>
</dbReference>
<evidence type="ECO:0000313" key="2">
    <source>
        <dbReference type="Proteomes" id="UP000183567"/>
    </source>
</evidence>
<comment type="caution">
    <text evidence="1">The sequence shown here is derived from an EMBL/GenBank/DDBJ whole genome shotgun (WGS) entry which is preliminary data.</text>
</comment>
<evidence type="ECO:0000313" key="1">
    <source>
        <dbReference type="EMBL" id="OJA21072.1"/>
    </source>
</evidence>
<name>A0A1J8R5J7_9AGAM</name>